<dbReference type="EMBL" id="BARS01049760">
    <property type="protein sequence ID" value="GAG36438.1"/>
    <property type="molecule type" value="Genomic_DNA"/>
</dbReference>
<protein>
    <recommendedName>
        <fullName evidence="2">Metallophosphoesterase</fullName>
    </recommendedName>
</protein>
<reference evidence="1" key="1">
    <citation type="journal article" date="2014" name="Front. Microbiol.">
        <title>High frequency of phylogenetically diverse reductive dehalogenase-homologous genes in deep subseafloor sedimentary metagenomes.</title>
        <authorList>
            <person name="Kawai M."/>
            <person name="Futagami T."/>
            <person name="Toyoda A."/>
            <person name="Takaki Y."/>
            <person name="Nishi S."/>
            <person name="Hori S."/>
            <person name="Arai W."/>
            <person name="Tsubouchi T."/>
            <person name="Morono Y."/>
            <person name="Uchiyama I."/>
            <person name="Ito T."/>
            <person name="Fujiyama A."/>
            <person name="Inagaki F."/>
            <person name="Takami H."/>
        </authorList>
    </citation>
    <scope>NUCLEOTIDE SEQUENCE</scope>
    <source>
        <strain evidence="1">Expedition CK06-06</strain>
    </source>
</reference>
<dbReference type="Gene3D" id="3.60.21.10">
    <property type="match status" value="1"/>
</dbReference>
<dbReference type="PANTHER" id="PTHR36303:SF1">
    <property type="entry name" value="2',3'-CYCLIC-NUCLEOTIDE 2'-PHOSPHODIESTERASE"/>
    <property type="match status" value="1"/>
</dbReference>
<dbReference type="Pfam" id="PF13277">
    <property type="entry name" value="YmdB"/>
    <property type="match status" value="1"/>
</dbReference>
<gene>
    <name evidence="1" type="ORF">S01H1_74381</name>
</gene>
<dbReference type="InterPro" id="IPR029052">
    <property type="entry name" value="Metallo-depent_PP-like"/>
</dbReference>
<dbReference type="GO" id="GO:0004113">
    <property type="term" value="F:2',3'-cyclic-nucleotide 3'-phosphodiesterase activity"/>
    <property type="evidence" value="ECO:0007669"/>
    <property type="project" value="TreeGrafter"/>
</dbReference>
<dbReference type="InterPro" id="IPR005235">
    <property type="entry name" value="YmdB-like"/>
</dbReference>
<name>X0XIF6_9ZZZZ</name>
<accession>X0XIF6</accession>
<dbReference type="SUPFAM" id="SSF56300">
    <property type="entry name" value="Metallo-dependent phosphatases"/>
    <property type="match status" value="1"/>
</dbReference>
<sequence length="82" mass="9183">MKILFIGDIVASPARKKVCLQLPEIIEKENIFFTIAQGENCAGGIGITEKTAKQLFKAGVDCITTGNHVWKHKEVYKYLDEE</sequence>
<feature type="non-terminal residue" evidence="1">
    <location>
        <position position="82"/>
    </location>
</feature>
<comment type="caution">
    <text evidence="1">The sequence shown here is derived from an EMBL/GenBank/DDBJ whole genome shotgun (WGS) entry which is preliminary data.</text>
</comment>
<dbReference type="PANTHER" id="PTHR36303">
    <property type="entry name" value="2',3'-CYCLIC-NUCLEOTIDE 2'-PHOSPHODIESTERASE"/>
    <property type="match status" value="1"/>
</dbReference>
<proteinExistence type="predicted"/>
<dbReference type="AlphaFoldDB" id="X0XIF6"/>
<evidence type="ECO:0000313" key="1">
    <source>
        <dbReference type="EMBL" id="GAG36438.1"/>
    </source>
</evidence>
<evidence type="ECO:0008006" key="2">
    <source>
        <dbReference type="Google" id="ProtNLM"/>
    </source>
</evidence>
<organism evidence="1">
    <name type="scientific">marine sediment metagenome</name>
    <dbReference type="NCBI Taxonomy" id="412755"/>
    <lineage>
        <taxon>unclassified sequences</taxon>
        <taxon>metagenomes</taxon>
        <taxon>ecological metagenomes</taxon>
    </lineage>
</organism>